<dbReference type="EMBL" id="CP106735">
    <property type="protein sequence ID" value="UXX79520.1"/>
    <property type="molecule type" value="Genomic_DNA"/>
</dbReference>
<accession>A0ABY6D6R1</accession>
<dbReference type="Gene3D" id="3.40.50.1820">
    <property type="entry name" value="alpha/beta hydrolase"/>
    <property type="match status" value="1"/>
</dbReference>
<protein>
    <submittedName>
        <fullName evidence="2">Alpha/beta hydrolase</fullName>
    </submittedName>
</protein>
<dbReference type="GO" id="GO:0016787">
    <property type="term" value="F:hydrolase activity"/>
    <property type="evidence" value="ECO:0007669"/>
    <property type="project" value="UniProtKB-KW"/>
</dbReference>
<keyword evidence="2" id="KW-0378">Hydrolase</keyword>
<evidence type="ECO:0000313" key="2">
    <source>
        <dbReference type="EMBL" id="UXX79520.1"/>
    </source>
</evidence>
<dbReference type="InterPro" id="IPR000073">
    <property type="entry name" value="AB_hydrolase_1"/>
</dbReference>
<organism evidence="2 3">
    <name type="scientific">Reichenbachiella carrageenanivorans</name>
    <dbReference type="NCBI Taxonomy" id="2979869"/>
    <lineage>
        <taxon>Bacteria</taxon>
        <taxon>Pseudomonadati</taxon>
        <taxon>Bacteroidota</taxon>
        <taxon>Cytophagia</taxon>
        <taxon>Cytophagales</taxon>
        <taxon>Reichenbachiellaceae</taxon>
        <taxon>Reichenbachiella</taxon>
    </lineage>
</organism>
<evidence type="ECO:0000313" key="3">
    <source>
        <dbReference type="Proteomes" id="UP001062165"/>
    </source>
</evidence>
<sequence length="271" mass="31676">MKKTQHLFKYSPEFQLDYLQYGQGNQRLICFHGFGQEATIFEELSSQLTDYQIISIHLLFHGQSDRTHSSTYLQHKEWKAVLAGLLDHLNISRFSVLGYSMGGRYTISTIYAFANRVDHCLLIAPDGIVKRMSYELATFPYGPQQLFSYFMYHPKSFFSFLDLIEKTKLINPWTVKFSRSQLKEDAQRHRVFKSWITLKKLRLKQKALIALINKEKFKTHLIFGRYDRIIIPEHHQNFCDQLPSTQVSIIESAHHDLITHATDTIKQALAS</sequence>
<dbReference type="InterPro" id="IPR029058">
    <property type="entry name" value="AB_hydrolase_fold"/>
</dbReference>
<dbReference type="Pfam" id="PF00561">
    <property type="entry name" value="Abhydrolase_1"/>
    <property type="match status" value="1"/>
</dbReference>
<dbReference type="SUPFAM" id="SSF53474">
    <property type="entry name" value="alpha/beta-Hydrolases"/>
    <property type="match status" value="1"/>
</dbReference>
<name>A0ABY6D6R1_9BACT</name>
<dbReference type="RefSeq" id="WP_263051252.1">
    <property type="nucleotide sequence ID" value="NZ_CP106735.1"/>
</dbReference>
<reference evidence="2" key="1">
    <citation type="submission" date="2022-10" db="EMBL/GenBank/DDBJ databases">
        <title>Comparative genomics and taxonomic characterization of three novel marine species of genus Reichenbachiella exhibiting antioxidant and polysaccharide degradation activities.</title>
        <authorList>
            <person name="Muhammad N."/>
            <person name="Lee Y.-J."/>
            <person name="Ko J."/>
            <person name="Kim S.-G."/>
        </authorList>
    </citation>
    <scope>NUCLEOTIDE SEQUENCE</scope>
    <source>
        <strain evidence="2">Wsw4-B4</strain>
    </source>
</reference>
<dbReference type="PANTHER" id="PTHR43433:SF5">
    <property type="entry name" value="AB HYDROLASE-1 DOMAIN-CONTAINING PROTEIN"/>
    <property type="match status" value="1"/>
</dbReference>
<feature type="domain" description="AB hydrolase-1" evidence="1">
    <location>
        <begin position="28"/>
        <end position="260"/>
    </location>
</feature>
<proteinExistence type="predicted"/>
<dbReference type="Proteomes" id="UP001062165">
    <property type="component" value="Chromosome"/>
</dbReference>
<dbReference type="InterPro" id="IPR050471">
    <property type="entry name" value="AB_hydrolase"/>
</dbReference>
<keyword evidence="3" id="KW-1185">Reference proteome</keyword>
<evidence type="ECO:0000259" key="1">
    <source>
        <dbReference type="Pfam" id="PF00561"/>
    </source>
</evidence>
<dbReference type="PANTHER" id="PTHR43433">
    <property type="entry name" value="HYDROLASE, ALPHA/BETA FOLD FAMILY PROTEIN"/>
    <property type="match status" value="1"/>
</dbReference>
<gene>
    <name evidence="2" type="ORF">N7E81_00140</name>
</gene>